<feature type="region of interest" description="Disordered" evidence="1">
    <location>
        <begin position="33"/>
        <end position="55"/>
    </location>
</feature>
<proteinExistence type="predicted"/>
<protein>
    <submittedName>
        <fullName evidence="2">Uncharacterized protein</fullName>
    </submittedName>
</protein>
<name>A0A2I9CZ00_9DEIO</name>
<gene>
    <name evidence="2" type="ORF">DAERI_140075</name>
</gene>
<dbReference type="EMBL" id="BFAG01000014">
    <property type="protein sequence ID" value="GBF07414.1"/>
    <property type="molecule type" value="Genomic_DNA"/>
</dbReference>
<reference evidence="3" key="1">
    <citation type="submission" date="2018-01" db="EMBL/GenBank/DDBJ databases">
        <title>Draft Genome Sequence of the Radioresistant Bacterium Deinococcus aerius TR0125, Isolated from the Higher Atmosphere above Japan.</title>
        <authorList>
            <person name="Satoh K."/>
            <person name="Arai H."/>
            <person name="Sanzen T."/>
            <person name="Kawaguchi Y."/>
            <person name="Hayashi H."/>
            <person name="Yokobori S."/>
            <person name="Yamagishi A."/>
            <person name="Oono Y."/>
            <person name="Narumi I."/>
        </authorList>
    </citation>
    <scope>NUCLEOTIDE SEQUENCE [LARGE SCALE GENOMIC DNA]</scope>
    <source>
        <strain evidence="3">TR0125</strain>
    </source>
</reference>
<organism evidence="2 3">
    <name type="scientific">Deinococcus aerius</name>
    <dbReference type="NCBI Taxonomy" id="200253"/>
    <lineage>
        <taxon>Bacteria</taxon>
        <taxon>Thermotogati</taxon>
        <taxon>Deinococcota</taxon>
        <taxon>Deinococci</taxon>
        <taxon>Deinococcales</taxon>
        <taxon>Deinococcaceae</taxon>
        <taxon>Deinococcus</taxon>
    </lineage>
</organism>
<evidence type="ECO:0000256" key="1">
    <source>
        <dbReference type="SAM" id="MobiDB-lite"/>
    </source>
</evidence>
<keyword evidence="3" id="KW-1185">Reference proteome</keyword>
<dbReference type="AlphaFoldDB" id="A0A2I9CZ00"/>
<dbReference type="Proteomes" id="UP000236569">
    <property type="component" value="Unassembled WGS sequence"/>
</dbReference>
<evidence type="ECO:0000313" key="2">
    <source>
        <dbReference type="EMBL" id="GBF07414.1"/>
    </source>
</evidence>
<accession>A0A2I9CZ00</accession>
<evidence type="ECO:0000313" key="3">
    <source>
        <dbReference type="Proteomes" id="UP000236569"/>
    </source>
</evidence>
<sequence>MRRHPLVGVPPANLPGTAADRLAHHQVVGAVIKRPRRGSADPPAITPVSPARGRKAATMITERPNVQSMLPEAMLERFGARSQTYDRENRYVMVGLEEVRGAG</sequence>
<comment type="caution">
    <text evidence="2">The sequence shown here is derived from an EMBL/GenBank/DDBJ whole genome shotgun (WGS) entry which is preliminary data.</text>
</comment>